<accession>A0ABW2K7E9</accession>
<sequence>MVKNIQVLSNPIVSQTEGNIVSSMGHEKVMLSVENGKYYNLGEVGGVIWDLIESPVTLEKVVRELRSQYEVSQTECEEQVNQFLQMLLEEGLIKVHG</sequence>
<dbReference type="RefSeq" id="WP_289215105.1">
    <property type="nucleotide sequence ID" value="NZ_JAPVRC010000002.1"/>
</dbReference>
<dbReference type="NCBIfam" id="NF033536">
    <property type="entry name" value="lasso_PqqD_Bac"/>
    <property type="match status" value="1"/>
</dbReference>
<keyword evidence="2" id="KW-1185">Reference proteome</keyword>
<comment type="caution">
    <text evidence="1">The sequence shown here is derived from an EMBL/GenBank/DDBJ whole genome shotgun (WGS) entry which is preliminary data.</text>
</comment>
<dbReference type="Proteomes" id="UP001596494">
    <property type="component" value="Unassembled WGS sequence"/>
</dbReference>
<dbReference type="Gene3D" id="1.10.10.1150">
    <property type="entry name" value="Coenzyme PQQ synthesis protein D (PqqD)"/>
    <property type="match status" value="1"/>
</dbReference>
<organism evidence="1 2">
    <name type="scientific">Halobacillus campisalis</name>
    <dbReference type="NCBI Taxonomy" id="435909"/>
    <lineage>
        <taxon>Bacteria</taxon>
        <taxon>Bacillati</taxon>
        <taxon>Bacillota</taxon>
        <taxon>Bacilli</taxon>
        <taxon>Bacillales</taxon>
        <taxon>Bacillaceae</taxon>
        <taxon>Halobacillus</taxon>
    </lineage>
</organism>
<evidence type="ECO:0000313" key="1">
    <source>
        <dbReference type="EMBL" id="MFC7322740.1"/>
    </source>
</evidence>
<evidence type="ECO:0000313" key="2">
    <source>
        <dbReference type="Proteomes" id="UP001596494"/>
    </source>
</evidence>
<proteinExistence type="predicted"/>
<gene>
    <name evidence="1" type="ORF">ACFQMN_17895</name>
</gene>
<dbReference type="InterPro" id="IPR008792">
    <property type="entry name" value="PQQD"/>
</dbReference>
<dbReference type="InterPro" id="IPR041881">
    <property type="entry name" value="PqqD_sf"/>
</dbReference>
<reference evidence="2" key="1">
    <citation type="journal article" date="2019" name="Int. J. Syst. Evol. Microbiol.">
        <title>The Global Catalogue of Microorganisms (GCM) 10K type strain sequencing project: providing services to taxonomists for standard genome sequencing and annotation.</title>
        <authorList>
            <consortium name="The Broad Institute Genomics Platform"/>
            <consortium name="The Broad Institute Genome Sequencing Center for Infectious Disease"/>
            <person name="Wu L."/>
            <person name="Ma J."/>
        </authorList>
    </citation>
    <scope>NUCLEOTIDE SEQUENCE [LARGE SCALE GENOMIC DNA]</scope>
    <source>
        <strain evidence="2">CCUG 73951</strain>
    </source>
</reference>
<name>A0ABW2K7E9_9BACI</name>
<dbReference type="EMBL" id="JBHTBY010000017">
    <property type="protein sequence ID" value="MFC7322740.1"/>
    <property type="molecule type" value="Genomic_DNA"/>
</dbReference>
<protein>
    <submittedName>
        <fullName evidence="1">Lasso peptide biosynthesis PqqD family chaperone</fullName>
    </submittedName>
</protein>
<dbReference type="Pfam" id="PF05402">
    <property type="entry name" value="PqqD"/>
    <property type="match status" value="1"/>
</dbReference>